<dbReference type="GO" id="GO:0005524">
    <property type="term" value="F:ATP binding"/>
    <property type="evidence" value="ECO:0007669"/>
    <property type="project" value="UniProtKB-KW"/>
</dbReference>
<dbReference type="KEGG" id="aco:Amico_0159"/>
<dbReference type="SUPFAM" id="SSF52540">
    <property type="entry name" value="P-loop containing nucleoside triphosphate hydrolases"/>
    <property type="match status" value="1"/>
</dbReference>
<evidence type="ECO:0000256" key="4">
    <source>
        <dbReference type="ARBA" id="ARBA00022840"/>
    </source>
</evidence>
<dbReference type="InterPro" id="IPR030660">
    <property type="entry name" value="ABC_branched_ATPase_LivF/BraG"/>
</dbReference>
<dbReference type="InterPro" id="IPR003439">
    <property type="entry name" value="ABC_transporter-like_ATP-bd"/>
</dbReference>
<dbReference type="GO" id="GO:0015658">
    <property type="term" value="F:branched-chain amino acid transmembrane transporter activity"/>
    <property type="evidence" value="ECO:0007669"/>
    <property type="project" value="InterPro"/>
</dbReference>
<evidence type="ECO:0000256" key="5">
    <source>
        <dbReference type="ARBA" id="ARBA00022970"/>
    </source>
</evidence>
<dbReference type="PROSITE" id="PS00211">
    <property type="entry name" value="ABC_TRANSPORTER_1"/>
    <property type="match status" value="1"/>
</dbReference>
<organism evidence="7 8">
    <name type="scientific">Aminobacterium colombiense (strain DSM 12261 / ALA-1)</name>
    <dbReference type="NCBI Taxonomy" id="572547"/>
    <lineage>
        <taxon>Bacteria</taxon>
        <taxon>Thermotogati</taxon>
        <taxon>Synergistota</taxon>
        <taxon>Synergistia</taxon>
        <taxon>Synergistales</taxon>
        <taxon>Aminobacteriaceae</taxon>
        <taxon>Aminobacterium</taxon>
    </lineage>
</organism>
<protein>
    <submittedName>
        <fullName evidence="7">ABC transporter related protein</fullName>
    </submittedName>
</protein>
<dbReference type="OrthoDB" id="2715at2"/>
<dbReference type="AlphaFoldDB" id="D5ECM4"/>
<dbReference type="RefSeq" id="WP_013047572.1">
    <property type="nucleotide sequence ID" value="NC_014011.1"/>
</dbReference>
<keyword evidence="3" id="KW-0547">Nucleotide-binding</keyword>
<dbReference type="InterPro" id="IPR027417">
    <property type="entry name" value="P-loop_NTPase"/>
</dbReference>
<dbReference type="SMART" id="SM00382">
    <property type="entry name" value="AAA"/>
    <property type="match status" value="1"/>
</dbReference>
<dbReference type="GO" id="GO:0016887">
    <property type="term" value="F:ATP hydrolysis activity"/>
    <property type="evidence" value="ECO:0007669"/>
    <property type="project" value="InterPro"/>
</dbReference>
<dbReference type="PANTHER" id="PTHR43820">
    <property type="entry name" value="HIGH-AFFINITY BRANCHED-CHAIN AMINO ACID TRANSPORT ATP-BINDING PROTEIN LIVF"/>
    <property type="match status" value="1"/>
</dbReference>
<dbReference type="CDD" id="cd03224">
    <property type="entry name" value="ABC_TM1139_LivF_branched"/>
    <property type="match status" value="1"/>
</dbReference>
<evidence type="ECO:0000259" key="6">
    <source>
        <dbReference type="PROSITE" id="PS50893"/>
    </source>
</evidence>
<dbReference type="InterPro" id="IPR003593">
    <property type="entry name" value="AAA+_ATPase"/>
</dbReference>
<keyword evidence="8" id="KW-1185">Reference proteome</keyword>
<dbReference type="EMBL" id="CP001997">
    <property type="protein sequence ID" value="ADE56306.1"/>
    <property type="molecule type" value="Genomic_DNA"/>
</dbReference>
<keyword evidence="4" id="KW-0067">ATP-binding</keyword>
<dbReference type="PROSITE" id="PS50893">
    <property type="entry name" value="ABC_TRANSPORTER_2"/>
    <property type="match status" value="1"/>
</dbReference>
<sequence>MSDVENILLDVQNLQVSYGAIRALRGISLQVKEGEIVCVIGANGAGKSTLMNALMSEVRREKGLINFSGAPLAQRSYDVVKQGISLVPEGRRVFAPLTVYENLMMGAFPRKEPEKVKQDLQWVFSLFPRLEERRDQYAGTLSGGEQQMLAIGRALMSRPRLLLLDEPSLGLAPIIIRDIFKELRRINSEGVTILLVEQNARQALLLSHRGYVLQTGSIIMAGTSEDLLNSADIRNAYLGAGRKKGLL</sequence>
<keyword evidence="2" id="KW-0813">Transport</keyword>
<dbReference type="HOGENOM" id="CLU_000604_1_2_0"/>
<name>D5ECM4_AMICL</name>
<evidence type="ECO:0000313" key="8">
    <source>
        <dbReference type="Proteomes" id="UP000002366"/>
    </source>
</evidence>
<dbReference type="Pfam" id="PF00005">
    <property type="entry name" value="ABC_tran"/>
    <property type="match status" value="1"/>
</dbReference>
<dbReference type="Proteomes" id="UP000002366">
    <property type="component" value="Chromosome"/>
</dbReference>
<keyword evidence="5" id="KW-0029">Amino-acid transport</keyword>
<evidence type="ECO:0000256" key="1">
    <source>
        <dbReference type="ARBA" id="ARBA00005417"/>
    </source>
</evidence>
<dbReference type="PANTHER" id="PTHR43820:SF4">
    <property type="entry name" value="HIGH-AFFINITY BRANCHED-CHAIN AMINO ACID TRANSPORT ATP-BINDING PROTEIN LIVF"/>
    <property type="match status" value="1"/>
</dbReference>
<dbReference type="eggNOG" id="COG0410">
    <property type="taxonomic scope" value="Bacteria"/>
</dbReference>
<dbReference type="GO" id="GO:0015807">
    <property type="term" value="P:L-amino acid transport"/>
    <property type="evidence" value="ECO:0007669"/>
    <property type="project" value="TreeGrafter"/>
</dbReference>
<reference evidence="7 8" key="1">
    <citation type="journal article" date="2010" name="Stand. Genomic Sci.">
        <title>Complete genome sequence of Aminobacterium colombiense type strain (ALA-1).</title>
        <authorList>
            <person name="Chertkov O."/>
            <person name="Sikorski J."/>
            <person name="Brambilla E."/>
            <person name="Lapidus A."/>
            <person name="Copeland A."/>
            <person name="Glavina Del Rio T."/>
            <person name="Nolan M."/>
            <person name="Lucas S."/>
            <person name="Tice H."/>
            <person name="Cheng J.F."/>
            <person name="Han C."/>
            <person name="Detter J.C."/>
            <person name="Bruce D."/>
            <person name="Tapia R."/>
            <person name="Goodwin L."/>
            <person name="Pitluck S."/>
            <person name="Liolios K."/>
            <person name="Ivanova N."/>
            <person name="Mavromatis K."/>
            <person name="Ovchinnikova G."/>
            <person name="Pati A."/>
            <person name="Chen A."/>
            <person name="Palaniappan K."/>
            <person name="Land M."/>
            <person name="Hauser L."/>
            <person name="Chang Y.J."/>
            <person name="Jeffries C.D."/>
            <person name="Spring S."/>
            <person name="Rohde M."/>
            <person name="Goker M."/>
            <person name="Bristow J."/>
            <person name="Eisen J.A."/>
            <person name="Markowitz V."/>
            <person name="Hugenholtz P."/>
            <person name="Kyrpides N.C."/>
            <person name="Klenk H.P."/>
        </authorList>
    </citation>
    <scope>NUCLEOTIDE SEQUENCE [LARGE SCALE GENOMIC DNA]</scope>
    <source>
        <strain evidence="8">DSM 12261 / ALA-1</strain>
    </source>
</reference>
<dbReference type="PIRSF" id="PIRSF039137">
    <property type="entry name" value="ABC_branched_ATPase"/>
    <property type="match status" value="1"/>
</dbReference>
<proteinExistence type="inferred from homology"/>
<dbReference type="STRING" id="572547.Amico_0159"/>
<comment type="similarity">
    <text evidence="1">Belongs to the ABC transporter superfamily.</text>
</comment>
<dbReference type="Gene3D" id="3.40.50.300">
    <property type="entry name" value="P-loop containing nucleotide triphosphate hydrolases"/>
    <property type="match status" value="1"/>
</dbReference>
<evidence type="ECO:0000256" key="3">
    <source>
        <dbReference type="ARBA" id="ARBA00022741"/>
    </source>
</evidence>
<dbReference type="InterPro" id="IPR052156">
    <property type="entry name" value="BCAA_Transport_ATP-bd_LivF"/>
</dbReference>
<evidence type="ECO:0000313" key="7">
    <source>
        <dbReference type="EMBL" id="ADE56306.1"/>
    </source>
</evidence>
<feature type="domain" description="ABC transporter" evidence="6">
    <location>
        <begin position="9"/>
        <end position="240"/>
    </location>
</feature>
<gene>
    <name evidence="7" type="ordered locus">Amico_0159</name>
</gene>
<evidence type="ECO:0000256" key="2">
    <source>
        <dbReference type="ARBA" id="ARBA00022448"/>
    </source>
</evidence>
<accession>D5ECM4</accession>
<dbReference type="InterPro" id="IPR017871">
    <property type="entry name" value="ABC_transporter-like_CS"/>
</dbReference>